<dbReference type="Proteomes" id="UP000001064">
    <property type="component" value="Unassembled WGS sequence"/>
</dbReference>
<sequence>MKLASFNVFKKQPKKSDQAHLCALAESRFKVDQFTNTNSFTKGKVLQPRVLAICEDSIKIIAHDESEIFEEIAWLQIQQFNLKDNWTEWEIVLKDKRKFFFKCDKAFEIHLATDHILDGLISNNRTNDFRNTEF</sequence>
<dbReference type="VEuPathDB" id="AmoebaDB:DICPUDRAFT_92174"/>
<name>F0ZN21_DICPU</name>
<organism evidence="1 2">
    <name type="scientific">Dictyostelium purpureum</name>
    <name type="common">Slime mold</name>
    <dbReference type="NCBI Taxonomy" id="5786"/>
    <lineage>
        <taxon>Eukaryota</taxon>
        <taxon>Amoebozoa</taxon>
        <taxon>Evosea</taxon>
        <taxon>Eumycetozoa</taxon>
        <taxon>Dictyostelia</taxon>
        <taxon>Dictyosteliales</taxon>
        <taxon>Dictyosteliaceae</taxon>
        <taxon>Dictyostelium</taxon>
    </lineage>
</organism>
<dbReference type="EMBL" id="GL871088">
    <property type="protein sequence ID" value="EGC34682.1"/>
    <property type="molecule type" value="Genomic_DNA"/>
</dbReference>
<dbReference type="eggNOG" id="ENOG502RHPA">
    <property type="taxonomic scope" value="Eukaryota"/>
</dbReference>
<proteinExistence type="predicted"/>
<dbReference type="InterPro" id="IPR011993">
    <property type="entry name" value="PH-like_dom_sf"/>
</dbReference>
<keyword evidence="2" id="KW-1185">Reference proteome</keyword>
<dbReference type="RefSeq" id="XP_003288819.1">
    <property type="nucleotide sequence ID" value="XM_003288771.1"/>
</dbReference>
<dbReference type="GeneID" id="10499424"/>
<dbReference type="KEGG" id="dpp:DICPUDRAFT_92174"/>
<reference evidence="2" key="1">
    <citation type="journal article" date="2011" name="Genome Biol.">
        <title>Comparative genomics of the social amoebae Dictyostelium discoideum and Dictyostelium purpureum.</title>
        <authorList>
            <consortium name="US DOE Joint Genome Institute (JGI-PGF)"/>
            <person name="Sucgang R."/>
            <person name="Kuo A."/>
            <person name="Tian X."/>
            <person name="Salerno W."/>
            <person name="Parikh A."/>
            <person name="Feasley C.L."/>
            <person name="Dalin E."/>
            <person name="Tu H."/>
            <person name="Huang E."/>
            <person name="Barry K."/>
            <person name="Lindquist E."/>
            <person name="Shapiro H."/>
            <person name="Bruce D."/>
            <person name="Schmutz J."/>
            <person name="Salamov A."/>
            <person name="Fey P."/>
            <person name="Gaudet P."/>
            <person name="Anjard C."/>
            <person name="Babu M.M."/>
            <person name="Basu S."/>
            <person name="Bushmanova Y."/>
            <person name="van der Wel H."/>
            <person name="Katoh-Kurasawa M."/>
            <person name="Dinh C."/>
            <person name="Coutinho P.M."/>
            <person name="Saito T."/>
            <person name="Elias M."/>
            <person name="Schaap P."/>
            <person name="Kay R.R."/>
            <person name="Henrissat B."/>
            <person name="Eichinger L."/>
            <person name="Rivero F."/>
            <person name="Putnam N.H."/>
            <person name="West C.M."/>
            <person name="Loomis W.F."/>
            <person name="Chisholm R.L."/>
            <person name="Shaulsky G."/>
            <person name="Strassmann J.E."/>
            <person name="Queller D.C."/>
            <person name="Kuspa A."/>
            <person name="Grigoriev I.V."/>
        </authorList>
    </citation>
    <scope>NUCLEOTIDE SEQUENCE [LARGE SCALE GENOMIC DNA]</scope>
    <source>
        <strain evidence="2">QSDP1</strain>
    </source>
</reference>
<accession>F0ZN21</accession>
<dbReference type="FunCoup" id="F0ZN21">
    <property type="interactions" value="373"/>
</dbReference>
<protein>
    <submittedName>
        <fullName evidence="1">Uncharacterized protein</fullName>
    </submittedName>
</protein>
<dbReference type="InParanoid" id="F0ZN21"/>
<evidence type="ECO:0000313" key="1">
    <source>
        <dbReference type="EMBL" id="EGC34682.1"/>
    </source>
</evidence>
<dbReference type="AlphaFoldDB" id="F0ZN21"/>
<dbReference type="OrthoDB" id="13806at2759"/>
<dbReference type="OMA" id="NWTEWEI"/>
<evidence type="ECO:0000313" key="2">
    <source>
        <dbReference type="Proteomes" id="UP000001064"/>
    </source>
</evidence>
<dbReference type="Gene3D" id="2.30.29.30">
    <property type="entry name" value="Pleckstrin-homology domain (PH domain)/Phosphotyrosine-binding domain (PTB)"/>
    <property type="match status" value="1"/>
</dbReference>
<gene>
    <name evidence="1" type="ORF">DICPUDRAFT_92174</name>
</gene>